<dbReference type="Gene3D" id="2.40.30.10">
    <property type="entry name" value="Translation factors"/>
    <property type="match status" value="1"/>
</dbReference>
<dbReference type="Gene3D" id="3.40.50.80">
    <property type="entry name" value="Nucleotide-binding domain of ferredoxin-NADP reductase (FNR) module"/>
    <property type="match status" value="1"/>
</dbReference>
<dbReference type="PANTHER" id="PTHR43513:SF3">
    <property type="entry name" value="DIHYDROOROTATE DEHYDROGENASE B (NAD(+)), ELECTRON TRANSFER SUBUNIT-RELATED"/>
    <property type="match status" value="1"/>
</dbReference>
<feature type="domain" description="FAD-binding FR-type" evidence="1">
    <location>
        <begin position="1"/>
        <end position="98"/>
    </location>
</feature>
<dbReference type="Pfam" id="PF10418">
    <property type="entry name" value="DHODB_Fe-S_bind"/>
    <property type="match status" value="1"/>
</dbReference>
<dbReference type="InterPro" id="IPR019480">
    <property type="entry name" value="Dihydroorotate_DH_Fe-S-bd"/>
</dbReference>
<sequence>MTPMFEVVSNEILAENLHKMVLVAPRIARARKAGQFVMVRLAQGEERIPLTIGDADPEAGTITLFIQAIGASTRKIVDTPVGGSIRDVAGPLGKETHITNWGRVACVGGGVGTAVLFPLVKALAEAGNEITTIIGGRSSRYVILAEELGALSKNLLITTEDGSLGSKGFVTGPLGEMIADPARAPKAVFAVGPVPMMKAVANMTREPGIETIVSLNPIMIDGTGMCGGCRVQVGSETKFACVDGPEFDAHLVDFDGLSDRLTSYRKEEAQRHAATDCKIAKEVAK</sequence>
<dbReference type="NCBIfam" id="NF004862">
    <property type="entry name" value="PRK06222.1"/>
    <property type="match status" value="1"/>
</dbReference>
<keyword evidence="3" id="KW-1185">Reference proteome</keyword>
<evidence type="ECO:0000313" key="3">
    <source>
        <dbReference type="Proteomes" id="UP000194153"/>
    </source>
</evidence>
<reference evidence="3" key="1">
    <citation type="submission" date="2017-05" db="EMBL/GenBank/DDBJ databases">
        <title>Draft genome sequence of Geobacter pelophilus, a iron(III)-reducing bacteria.</title>
        <authorList>
            <person name="Aoyagi T."/>
            <person name="Koike H."/>
            <person name="Morita T."/>
            <person name="Sato Y."/>
            <person name="Habe H."/>
            <person name="Hori T."/>
        </authorList>
    </citation>
    <scope>NUCLEOTIDE SEQUENCE [LARGE SCALE GENOMIC DNA]</scope>
    <source>
        <strain evidence="3">Drf2</strain>
    </source>
</reference>
<dbReference type="InterPro" id="IPR012165">
    <property type="entry name" value="Cyt_c3_hydrogenase_gsu"/>
</dbReference>
<gene>
    <name evidence="2" type="ORF">GPEL0_01f4581</name>
</gene>
<dbReference type="EMBL" id="BDQG01000001">
    <property type="protein sequence ID" value="GAW68303.1"/>
    <property type="molecule type" value="Genomic_DNA"/>
</dbReference>
<dbReference type="PROSITE" id="PS51384">
    <property type="entry name" value="FAD_FR"/>
    <property type="match status" value="1"/>
</dbReference>
<evidence type="ECO:0000259" key="1">
    <source>
        <dbReference type="PROSITE" id="PS51384"/>
    </source>
</evidence>
<dbReference type="InterPro" id="IPR050353">
    <property type="entry name" value="PyrK_electron_transfer"/>
</dbReference>
<organism evidence="2 3">
    <name type="scientific">Geoanaerobacter pelophilus</name>
    <dbReference type="NCBI Taxonomy" id="60036"/>
    <lineage>
        <taxon>Bacteria</taxon>
        <taxon>Pseudomonadati</taxon>
        <taxon>Thermodesulfobacteriota</taxon>
        <taxon>Desulfuromonadia</taxon>
        <taxon>Geobacterales</taxon>
        <taxon>Geobacteraceae</taxon>
        <taxon>Geoanaerobacter</taxon>
    </lineage>
</organism>
<dbReference type="PIRSF" id="PIRSF006816">
    <property type="entry name" value="Cyc3_hyd_g"/>
    <property type="match status" value="1"/>
</dbReference>
<name>A0ABQ0MMJ6_9BACT</name>
<proteinExistence type="predicted"/>
<dbReference type="InterPro" id="IPR039261">
    <property type="entry name" value="FNR_nucleotide-bd"/>
</dbReference>
<dbReference type="SUPFAM" id="SSF52343">
    <property type="entry name" value="Ferredoxin reductase-like, C-terminal NADP-linked domain"/>
    <property type="match status" value="1"/>
</dbReference>
<evidence type="ECO:0000313" key="2">
    <source>
        <dbReference type="EMBL" id="GAW68303.1"/>
    </source>
</evidence>
<accession>A0ABQ0MMJ6</accession>
<dbReference type="Proteomes" id="UP000194153">
    <property type="component" value="Unassembled WGS sequence"/>
</dbReference>
<comment type="caution">
    <text evidence="2">The sequence shown here is derived from an EMBL/GenBank/DDBJ whole genome shotgun (WGS) entry which is preliminary data.</text>
</comment>
<dbReference type="SUPFAM" id="SSF63380">
    <property type="entry name" value="Riboflavin synthase domain-like"/>
    <property type="match status" value="1"/>
</dbReference>
<dbReference type="CDD" id="cd06219">
    <property type="entry name" value="DHOD_e_trans_like1"/>
    <property type="match status" value="1"/>
</dbReference>
<protein>
    <submittedName>
        <fullName evidence="2">Ferredoxin-NADP(+) reductase subunit alpha</fullName>
    </submittedName>
</protein>
<dbReference type="InterPro" id="IPR017927">
    <property type="entry name" value="FAD-bd_FR_type"/>
</dbReference>
<dbReference type="PANTHER" id="PTHR43513">
    <property type="entry name" value="DIHYDROOROTATE DEHYDROGENASE B (NAD(+)), ELECTRON TRANSFER SUBUNIT"/>
    <property type="match status" value="1"/>
</dbReference>
<dbReference type="InterPro" id="IPR017938">
    <property type="entry name" value="Riboflavin_synthase-like_b-brl"/>
</dbReference>